<name>A0A0C3QCV6_9AGAM</name>
<dbReference type="AlphaFoldDB" id="A0A0C3QCV6"/>
<reference evidence="2" key="2">
    <citation type="submission" date="2015-01" db="EMBL/GenBank/DDBJ databases">
        <title>Evolutionary Origins and Diversification of the Mycorrhizal Mutualists.</title>
        <authorList>
            <consortium name="DOE Joint Genome Institute"/>
            <consortium name="Mycorrhizal Genomics Consortium"/>
            <person name="Kohler A."/>
            <person name="Kuo A."/>
            <person name="Nagy L.G."/>
            <person name="Floudas D."/>
            <person name="Copeland A."/>
            <person name="Barry K.W."/>
            <person name="Cichocki N."/>
            <person name="Veneault-Fourrey C."/>
            <person name="LaButti K."/>
            <person name="Lindquist E.A."/>
            <person name="Lipzen A."/>
            <person name="Lundell T."/>
            <person name="Morin E."/>
            <person name="Murat C."/>
            <person name="Riley R."/>
            <person name="Ohm R."/>
            <person name="Sun H."/>
            <person name="Tunlid A."/>
            <person name="Henrissat B."/>
            <person name="Grigoriev I.V."/>
            <person name="Hibbett D.S."/>
            <person name="Martin F."/>
        </authorList>
    </citation>
    <scope>NUCLEOTIDE SEQUENCE [LARGE SCALE GENOMIC DNA]</scope>
    <source>
        <strain evidence="2">MUT 4182</strain>
    </source>
</reference>
<dbReference type="Proteomes" id="UP000054248">
    <property type="component" value="Unassembled WGS sequence"/>
</dbReference>
<keyword evidence="2" id="KW-1185">Reference proteome</keyword>
<sequence length="565" mass="63661">MPIKLASFSTIDHVCQCLLNNIEAENALSLGPFGDPEAPFGRFAQTPDPDELRASILETVDLLKHQLLERAAAVGRGRNSLLPFRRLPPEILSLAISYAMAEIDNHNHQKRLIQLSSVSRWWRTVILGNASLWGVIHSKDPERIVSLALDRSKTSPLTVLWEATSHTKNLTGGGSYRRSIGSDDFFKLVSPHAQRWRNIIFPKLGSGNTSTDWLTQHRIQISRHLQQLSLCWDGSPSTRNPVTGFSGLAERLSELKLHNLHVDSADITRILAASSRLVSLDLESLVVRDEQTNQPSEASHPTIELPCLTNLSLKWLPSSILDPIVQNLNPTAEVKVSIAHDMTTQKDPGTSPEPFASFIARQIKTQHEWVVVHPSSTNVTLGPLSATTTPYKVELRGPPSVVLRWLRLRSLPQTTRPYYVHLVINSQDLGSNPEPVVIENLKQFPKVGYITLFEHRESWRWIWLLSLPDAVQTPSVDQEMPVKSWLWPELEYISINGDYVDEFTILSVLLARYGARPTTESTTNPDDMPRRLKKIWVRPGSKAWRPEALDRIRELVAPGHFKLLK</sequence>
<evidence type="ECO:0000313" key="1">
    <source>
        <dbReference type="EMBL" id="KIO22484.1"/>
    </source>
</evidence>
<protein>
    <submittedName>
        <fullName evidence="1">Uncharacterized protein</fullName>
    </submittedName>
</protein>
<proteinExistence type="predicted"/>
<dbReference type="OrthoDB" id="3365698at2759"/>
<organism evidence="1 2">
    <name type="scientific">Tulasnella calospora MUT 4182</name>
    <dbReference type="NCBI Taxonomy" id="1051891"/>
    <lineage>
        <taxon>Eukaryota</taxon>
        <taxon>Fungi</taxon>
        <taxon>Dikarya</taxon>
        <taxon>Basidiomycota</taxon>
        <taxon>Agaricomycotina</taxon>
        <taxon>Agaricomycetes</taxon>
        <taxon>Cantharellales</taxon>
        <taxon>Tulasnellaceae</taxon>
        <taxon>Tulasnella</taxon>
    </lineage>
</organism>
<accession>A0A0C3QCV6</accession>
<reference evidence="1 2" key="1">
    <citation type="submission" date="2014-04" db="EMBL/GenBank/DDBJ databases">
        <authorList>
            <consortium name="DOE Joint Genome Institute"/>
            <person name="Kuo A."/>
            <person name="Girlanda M."/>
            <person name="Perotto S."/>
            <person name="Kohler A."/>
            <person name="Nagy L.G."/>
            <person name="Floudas D."/>
            <person name="Copeland A."/>
            <person name="Barry K.W."/>
            <person name="Cichocki N."/>
            <person name="Veneault-Fourrey C."/>
            <person name="LaButti K."/>
            <person name="Lindquist E.A."/>
            <person name="Lipzen A."/>
            <person name="Lundell T."/>
            <person name="Morin E."/>
            <person name="Murat C."/>
            <person name="Sun H."/>
            <person name="Tunlid A."/>
            <person name="Henrissat B."/>
            <person name="Grigoriev I.V."/>
            <person name="Hibbett D.S."/>
            <person name="Martin F."/>
            <person name="Nordberg H.P."/>
            <person name="Cantor M.N."/>
            <person name="Hua S.X."/>
        </authorList>
    </citation>
    <scope>NUCLEOTIDE SEQUENCE [LARGE SCALE GENOMIC DNA]</scope>
    <source>
        <strain evidence="1 2">MUT 4182</strain>
    </source>
</reference>
<gene>
    <name evidence="1" type="ORF">M407DRAFT_27980</name>
</gene>
<evidence type="ECO:0000313" key="2">
    <source>
        <dbReference type="Proteomes" id="UP000054248"/>
    </source>
</evidence>
<dbReference type="HOGENOM" id="CLU_476665_0_0_1"/>
<dbReference type="EMBL" id="KN823108">
    <property type="protein sequence ID" value="KIO22484.1"/>
    <property type="molecule type" value="Genomic_DNA"/>
</dbReference>